<evidence type="ECO:0000313" key="3">
    <source>
        <dbReference type="EMBL" id="PPR01358.1"/>
    </source>
</evidence>
<name>A0A409YED2_9AGAR</name>
<protein>
    <recommendedName>
        <fullName evidence="2">Amine oxidase domain-containing protein</fullName>
    </recommendedName>
</protein>
<dbReference type="GO" id="GO:0001716">
    <property type="term" value="F:L-amino-acid oxidase activity"/>
    <property type="evidence" value="ECO:0007669"/>
    <property type="project" value="TreeGrafter"/>
</dbReference>
<dbReference type="EMBL" id="NHTK01001252">
    <property type="protein sequence ID" value="PPR01358.1"/>
    <property type="molecule type" value="Genomic_DNA"/>
</dbReference>
<comment type="caution">
    <text evidence="3">The sequence shown here is derived from an EMBL/GenBank/DDBJ whole genome shotgun (WGS) entry which is preliminary data.</text>
</comment>
<dbReference type="Gene3D" id="3.50.50.60">
    <property type="entry name" value="FAD/NAD(P)-binding domain"/>
    <property type="match status" value="1"/>
</dbReference>
<organism evidence="3 4">
    <name type="scientific">Panaeolus cyanescens</name>
    <dbReference type="NCBI Taxonomy" id="181874"/>
    <lineage>
        <taxon>Eukaryota</taxon>
        <taxon>Fungi</taxon>
        <taxon>Dikarya</taxon>
        <taxon>Basidiomycota</taxon>
        <taxon>Agaricomycotina</taxon>
        <taxon>Agaricomycetes</taxon>
        <taxon>Agaricomycetidae</taxon>
        <taxon>Agaricales</taxon>
        <taxon>Agaricineae</taxon>
        <taxon>Galeropsidaceae</taxon>
        <taxon>Panaeolus</taxon>
    </lineage>
</organism>
<dbReference type="STRING" id="181874.A0A409YED2"/>
<accession>A0A409YED2</accession>
<sequence>MPEDGSSIRRKVTQYYIDKVQKELEDTNPQVHVGDLPYLQRLPHFRARRSYAADTQSDAAETVTATAQLPPLPPVLNQGAFTWKELLELDMFSEDVTNQPSHLPSLPEGEPQGGEGTPPQGITVPPWYRVGISAAGLRTAMLLQKWGIPYDGEPQGGEGTPPQGITVPPWYRVGISAAGLRTAMLLQKWGIPYDVLEASDRPGGRIFTYKFVPDPQVSPAGKHDYYDVGPMRYPHNEANEATFALFEELGLTPKLDKYVFSNPDGVMFFNGKRATVSVTGGPGDHFDDVQGVDQKYINMTATDLHGSTVYGVDACTSIAFDGFRKALVDNPEQGWEKLMQYDWASTRAYLAREGPEFPFTGGYDQALSEVGYQAYESHRYHYCLHLAPAPSQSILDSLEFDDPSQESVEWKCIEGGTEVLAKAMVDSLTTKPKCNHQVSSIEGPILLTPNECFPNSSFSTHSEWQHNIAFPFMKVDVVGTGVQIYSHVVSSVPFANLSMINTDDVKMTYAQRQAIRSLTYGPSVKVAIKFKSRWWEQNGQNLKGGSSYTDRPIRVVVYPSYGIGEDGPGVLIVSYTWTQDALRVGSLIKNPDWSQQLNPKRNHPPSEELMLQRIYQDLSTLHNVPIQQLKDDTLDYHAFNWYANPYTMGAFALFGPGQFSTIYKSVIQPTARGRFHFAGEAASVHHAWIAGALDSATRVVNEILQLDFPEHLPKFQEEHGISVAFSDEQQAKKQFTKGMFAMELEEAEIRAAASKA</sequence>
<dbReference type="PANTHER" id="PTHR10742">
    <property type="entry name" value="FLAVIN MONOAMINE OXIDASE"/>
    <property type="match status" value="1"/>
</dbReference>
<gene>
    <name evidence="3" type="ORF">CVT24_006312</name>
</gene>
<dbReference type="InterPro" id="IPR036188">
    <property type="entry name" value="FAD/NAD-bd_sf"/>
</dbReference>
<evidence type="ECO:0000313" key="4">
    <source>
        <dbReference type="Proteomes" id="UP000284842"/>
    </source>
</evidence>
<dbReference type="Gene3D" id="1.10.10.1620">
    <property type="match status" value="1"/>
</dbReference>
<dbReference type="PANTHER" id="PTHR10742:SF342">
    <property type="entry name" value="AMINE OXIDASE"/>
    <property type="match status" value="1"/>
</dbReference>
<dbReference type="AlphaFoldDB" id="A0A409YED2"/>
<evidence type="ECO:0000259" key="2">
    <source>
        <dbReference type="Pfam" id="PF01593"/>
    </source>
</evidence>
<dbReference type="InterPro" id="IPR050281">
    <property type="entry name" value="Flavin_monoamine_oxidase"/>
</dbReference>
<dbReference type="SUPFAM" id="SSF54373">
    <property type="entry name" value="FAD-linked reductases, C-terminal domain"/>
    <property type="match status" value="1"/>
</dbReference>
<dbReference type="SUPFAM" id="SSF51905">
    <property type="entry name" value="FAD/NAD(P)-binding domain"/>
    <property type="match status" value="1"/>
</dbReference>
<dbReference type="OrthoDB" id="7777654at2759"/>
<feature type="domain" description="Amine oxidase" evidence="2">
    <location>
        <begin position="178"/>
        <end position="704"/>
    </location>
</feature>
<keyword evidence="4" id="KW-1185">Reference proteome</keyword>
<proteinExistence type="predicted"/>
<evidence type="ECO:0000256" key="1">
    <source>
        <dbReference type="SAM" id="MobiDB-lite"/>
    </source>
</evidence>
<dbReference type="Gene3D" id="3.90.660.10">
    <property type="match status" value="1"/>
</dbReference>
<dbReference type="Proteomes" id="UP000284842">
    <property type="component" value="Unassembled WGS sequence"/>
</dbReference>
<feature type="region of interest" description="Disordered" evidence="1">
    <location>
        <begin position="97"/>
        <end position="123"/>
    </location>
</feature>
<dbReference type="InParanoid" id="A0A409YED2"/>
<dbReference type="Pfam" id="PF01593">
    <property type="entry name" value="Amino_oxidase"/>
    <property type="match status" value="1"/>
</dbReference>
<reference evidence="3 4" key="1">
    <citation type="journal article" date="2018" name="Evol. Lett.">
        <title>Horizontal gene cluster transfer increased hallucinogenic mushroom diversity.</title>
        <authorList>
            <person name="Reynolds H.T."/>
            <person name="Vijayakumar V."/>
            <person name="Gluck-Thaler E."/>
            <person name="Korotkin H.B."/>
            <person name="Matheny P.B."/>
            <person name="Slot J.C."/>
        </authorList>
    </citation>
    <scope>NUCLEOTIDE SEQUENCE [LARGE SCALE GENOMIC DNA]</scope>
    <source>
        <strain evidence="3 4">2629</strain>
    </source>
</reference>
<dbReference type="GO" id="GO:0009063">
    <property type="term" value="P:amino acid catabolic process"/>
    <property type="evidence" value="ECO:0007669"/>
    <property type="project" value="TreeGrafter"/>
</dbReference>
<dbReference type="InterPro" id="IPR002937">
    <property type="entry name" value="Amino_oxidase"/>
</dbReference>